<protein>
    <submittedName>
        <fullName evidence="3">Peptidoglycan-binding protein</fullName>
    </submittedName>
</protein>
<gene>
    <name evidence="3" type="ORF">HYW89_01330</name>
</gene>
<evidence type="ECO:0000256" key="1">
    <source>
        <dbReference type="SAM" id="SignalP"/>
    </source>
</evidence>
<dbReference type="SUPFAM" id="SSF47090">
    <property type="entry name" value="PGBD-like"/>
    <property type="match status" value="1"/>
</dbReference>
<name>A0A7T5RK31_9BACT</name>
<evidence type="ECO:0000259" key="2">
    <source>
        <dbReference type="Pfam" id="PF01471"/>
    </source>
</evidence>
<sequence length="492" mass="52293">MRPLFLGLLFPSILLVSAPAVFAQEYAALVPVEPSISAFVASPTTTLSGGLVDFSWTMQNAGGYSFLITCQAGIKLKYINGSVFPCDTKVSTTLVVNDLIRVIISNVSGGTKTITARLIPKNASGDDRDALARDISINVSTAPQTLTSFWASATTTLPVVPVTINWTSQEIEGVNLQIECQSDIKVNSPSYTAAYNIPCNTPIFTTPLGPSSSLSLNFTNSSKVPLSYKLTLLPAITLTPTPTYDALHALDLTLTIASDVIPDPSIDYFLASTTVVESYKPLNISWSTVNAKGANLKISCVNNITATSSQTSALFLLCGDFYVFTNDLNSSGTLKLFFRNQNKTSQNVILTLIPAKKPGEYYSILAKSVALTVLPEGTVISTALSVPPPAPTPTVGVSTPAPLSSGAAAKVIFTQVLRRGSRGPRVSALQEFLKKDPVLYPEGLVTGFFGPATERAVQRFQKKYGIVSSGTPVTTGYGTVGPKTRAKLNELQ</sequence>
<feature type="domain" description="Peptidoglycan binding-like" evidence="2">
    <location>
        <begin position="422"/>
        <end position="470"/>
    </location>
</feature>
<dbReference type="AlphaFoldDB" id="A0A7T5RK31"/>
<dbReference type="EMBL" id="CP066690">
    <property type="protein sequence ID" value="QQG45557.1"/>
    <property type="molecule type" value="Genomic_DNA"/>
</dbReference>
<dbReference type="InterPro" id="IPR036366">
    <property type="entry name" value="PGBDSf"/>
</dbReference>
<organism evidence="3 4">
    <name type="scientific">Candidatus Sungiibacteriota bacterium</name>
    <dbReference type="NCBI Taxonomy" id="2750080"/>
    <lineage>
        <taxon>Bacteria</taxon>
        <taxon>Candidatus Sungiibacteriota</taxon>
    </lineage>
</organism>
<dbReference type="Proteomes" id="UP000595618">
    <property type="component" value="Chromosome"/>
</dbReference>
<dbReference type="InterPro" id="IPR002477">
    <property type="entry name" value="Peptidoglycan-bd-like"/>
</dbReference>
<reference evidence="3 4" key="1">
    <citation type="submission" date="2020-07" db="EMBL/GenBank/DDBJ databases">
        <title>Huge and variable diversity of episymbiotic CPR bacteria and DPANN archaea in groundwater ecosystems.</title>
        <authorList>
            <person name="He C.Y."/>
            <person name="Keren R."/>
            <person name="Whittaker M."/>
            <person name="Farag I.F."/>
            <person name="Doudna J."/>
            <person name="Cate J.H.D."/>
            <person name="Banfield J.F."/>
        </authorList>
    </citation>
    <scope>NUCLEOTIDE SEQUENCE [LARGE SCALE GENOMIC DNA]</scope>
    <source>
        <strain evidence="3">NC_groundwater_541_Ag_S-0.1um_46_50</strain>
    </source>
</reference>
<dbReference type="Gene3D" id="1.10.101.10">
    <property type="entry name" value="PGBD-like superfamily/PGBD"/>
    <property type="match status" value="1"/>
</dbReference>
<feature type="chain" id="PRO_5032379974" evidence="1">
    <location>
        <begin position="24"/>
        <end position="492"/>
    </location>
</feature>
<evidence type="ECO:0000313" key="4">
    <source>
        <dbReference type="Proteomes" id="UP000595618"/>
    </source>
</evidence>
<accession>A0A7T5RK31</accession>
<evidence type="ECO:0000313" key="3">
    <source>
        <dbReference type="EMBL" id="QQG45557.1"/>
    </source>
</evidence>
<keyword evidence="1" id="KW-0732">Signal</keyword>
<proteinExistence type="predicted"/>
<dbReference type="Pfam" id="PF01471">
    <property type="entry name" value="PG_binding_1"/>
    <property type="match status" value="1"/>
</dbReference>
<dbReference type="InterPro" id="IPR036365">
    <property type="entry name" value="PGBD-like_sf"/>
</dbReference>
<feature type="signal peptide" evidence="1">
    <location>
        <begin position="1"/>
        <end position="23"/>
    </location>
</feature>